<dbReference type="RefSeq" id="WP_169400076.1">
    <property type="nucleotide sequence ID" value="NZ_JAAXKY010000193.1"/>
</dbReference>
<sequence>MTSDTDARPALETPWRRLDKRMLVVGPLGSLVRFLPVALIVLVTGRGGDPMRLWLPVAIGVLAILAGVVRWRTTQYRITAERVELHSGWLRRQQRSVPRDRIRTVDLTAKLLHRVFGLSVVQIGAASGSTAESSGLSLDAVTTAEAERLRRELLDRSRVAGTAPAGDAVADPPRPRATELARLRWSWLRFAPLTFSAIAGVGAVGAAVFNLFDDLGLNPRDITAVDDATERLTHTPIWLTVAVLAAILVAVAVVGAMLLFAERWYDYRLTREAAADGSAAATSGGAGIGTGTLHVRRGLLTRRSLSVSEQRLRGAEVVESLLLRAGRGAQCKALSAGLSRDAQGGALQPPCPRDEAHRVASAALREHPQEITLAPLRRHPRAALLRRMTRALGPTAVLVAGVFAAGAAVPGLAWLGPPSLLLLPLAALLGLDRYRNLGHELTSRHLVSRQGSVQRRTVALQRAGVIGWTFRQSIFQRRSGMVSLEAITAAGAGGYKVLDVGAADGAALADAAVPHLLTPFLATGPEPGP</sequence>
<feature type="transmembrane region" description="Helical" evidence="1">
    <location>
        <begin position="190"/>
        <end position="212"/>
    </location>
</feature>
<evidence type="ECO:0000313" key="4">
    <source>
        <dbReference type="Proteomes" id="UP001296706"/>
    </source>
</evidence>
<feature type="transmembrane region" description="Helical" evidence="1">
    <location>
        <begin position="23"/>
        <end position="45"/>
    </location>
</feature>
<gene>
    <name evidence="3" type="ORF">HF577_33850</name>
</gene>
<keyword evidence="1" id="KW-0472">Membrane</keyword>
<dbReference type="EMBL" id="JAAXKY010000193">
    <property type="protein sequence ID" value="NMH82058.1"/>
    <property type="molecule type" value="Genomic_DNA"/>
</dbReference>
<proteinExistence type="predicted"/>
<feature type="domain" description="YdbS-like PH" evidence="2">
    <location>
        <begin position="71"/>
        <end position="152"/>
    </location>
</feature>
<keyword evidence="1" id="KW-1133">Transmembrane helix</keyword>
<name>A0ABX1RS28_9PSEU</name>
<keyword evidence="1" id="KW-0812">Transmembrane</keyword>
<dbReference type="PANTHER" id="PTHR34473">
    <property type="entry name" value="UPF0699 TRANSMEMBRANE PROTEIN YDBS"/>
    <property type="match status" value="1"/>
</dbReference>
<comment type="caution">
    <text evidence="3">The sequence shown here is derived from an EMBL/GenBank/DDBJ whole genome shotgun (WGS) entry which is preliminary data.</text>
</comment>
<accession>A0ABX1RS28</accession>
<dbReference type="InterPro" id="IPR005182">
    <property type="entry name" value="YdbS-like_PH"/>
</dbReference>
<evidence type="ECO:0000313" key="3">
    <source>
        <dbReference type="EMBL" id="NMH82058.1"/>
    </source>
</evidence>
<dbReference type="PIRSF" id="PIRSF026631">
    <property type="entry name" value="UCP026631"/>
    <property type="match status" value="1"/>
</dbReference>
<dbReference type="Pfam" id="PF03703">
    <property type="entry name" value="bPH_2"/>
    <property type="match status" value="2"/>
</dbReference>
<feature type="domain" description="YdbS-like PH" evidence="2">
    <location>
        <begin position="434"/>
        <end position="509"/>
    </location>
</feature>
<reference evidence="3 4" key="1">
    <citation type="submission" date="2020-04" db="EMBL/GenBank/DDBJ databases">
        <authorList>
            <person name="Klaysubun C."/>
            <person name="Duangmal K."/>
            <person name="Lipun K."/>
        </authorList>
    </citation>
    <scope>NUCLEOTIDE SEQUENCE [LARGE SCALE GENOMIC DNA]</scope>
    <source>
        <strain evidence="3 4">JCM 11839</strain>
    </source>
</reference>
<keyword evidence="4" id="KW-1185">Reference proteome</keyword>
<evidence type="ECO:0000259" key="2">
    <source>
        <dbReference type="Pfam" id="PF03703"/>
    </source>
</evidence>
<evidence type="ECO:0000256" key="1">
    <source>
        <dbReference type="SAM" id="Phobius"/>
    </source>
</evidence>
<dbReference type="InterPro" id="IPR014529">
    <property type="entry name" value="UCP026631"/>
</dbReference>
<feature type="transmembrane region" description="Helical" evidence="1">
    <location>
        <begin position="391"/>
        <end position="409"/>
    </location>
</feature>
<dbReference type="PANTHER" id="PTHR34473:SF2">
    <property type="entry name" value="UPF0699 TRANSMEMBRANE PROTEIN YDBT"/>
    <property type="match status" value="1"/>
</dbReference>
<dbReference type="Proteomes" id="UP001296706">
    <property type="component" value="Unassembled WGS sequence"/>
</dbReference>
<protein>
    <submittedName>
        <fullName evidence="3">PH domain-containing protein</fullName>
    </submittedName>
</protein>
<feature type="transmembrane region" description="Helical" evidence="1">
    <location>
        <begin position="237"/>
        <end position="261"/>
    </location>
</feature>
<feature type="transmembrane region" description="Helical" evidence="1">
    <location>
        <begin position="51"/>
        <end position="69"/>
    </location>
</feature>
<organism evidence="3 4">
    <name type="scientific">Pseudonocardia xinjiangensis</name>
    <dbReference type="NCBI Taxonomy" id="75289"/>
    <lineage>
        <taxon>Bacteria</taxon>
        <taxon>Bacillati</taxon>
        <taxon>Actinomycetota</taxon>
        <taxon>Actinomycetes</taxon>
        <taxon>Pseudonocardiales</taxon>
        <taxon>Pseudonocardiaceae</taxon>
        <taxon>Pseudonocardia</taxon>
    </lineage>
</organism>